<reference evidence="1" key="1">
    <citation type="journal article" date="2017" name="Nature">
        <title>The genome of Chenopodium quinoa.</title>
        <authorList>
            <person name="Jarvis D.E."/>
            <person name="Ho Y.S."/>
            <person name="Lightfoot D.J."/>
            <person name="Schmoeckel S.M."/>
            <person name="Li B."/>
            <person name="Borm T.J.A."/>
            <person name="Ohyanagi H."/>
            <person name="Mineta K."/>
            <person name="Michell C.T."/>
            <person name="Saber N."/>
            <person name="Kharbatia N.M."/>
            <person name="Rupper R.R."/>
            <person name="Sharp A.R."/>
            <person name="Dally N."/>
            <person name="Boughton B.A."/>
            <person name="Woo Y.H."/>
            <person name="Gao G."/>
            <person name="Schijlen E.G.W.M."/>
            <person name="Guo X."/>
            <person name="Momin A.A."/>
            <person name="Negrao S."/>
            <person name="Al-Babili S."/>
            <person name="Gehring C."/>
            <person name="Roessner U."/>
            <person name="Jung C."/>
            <person name="Murphy K."/>
            <person name="Arold S.T."/>
            <person name="Gojobori T."/>
            <person name="van der Linden C.G."/>
            <person name="van Loo E.N."/>
            <person name="Jellen E.N."/>
            <person name="Maughan P.J."/>
            <person name="Tester M."/>
        </authorList>
    </citation>
    <scope>NUCLEOTIDE SEQUENCE [LARGE SCALE GENOMIC DNA]</scope>
    <source>
        <strain evidence="1">cv. PI 614886</strain>
    </source>
</reference>
<name>A0A803N8J9_CHEQI</name>
<evidence type="ECO:0000313" key="2">
    <source>
        <dbReference type="Proteomes" id="UP000596660"/>
    </source>
</evidence>
<proteinExistence type="predicted"/>
<dbReference type="EnsemblPlants" id="AUR62042182-RA">
    <property type="protein sequence ID" value="AUR62042182-RA:cds"/>
    <property type="gene ID" value="AUR62042182"/>
</dbReference>
<accession>A0A803N8J9</accession>
<keyword evidence="2" id="KW-1185">Reference proteome</keyword>
<reference evidence="1" key="2">
    <citation type="submission" date="2021-03" db="UniProtKB">
        <authorList>
            <consortium name="EnsemblPlants"/>
        </authorList>
    </citation>
    <scope>IDENTIFICATION</scope>
</reference>
<dbReference type="Proteomes" id="UP000596660">
    <property type="component" value="Unplaced"/>
</dbReference>
<protein>
    <submittedName>
        <fullName evidence="1">Uncharacterized protein</fullName>
    </submittedName>
</protein>
<sequence length="69" mass="7230">MPDSSLSAYRVDETAIQERPIGDSVLVTTNENLPVSSTSGAKLSASAIPVVGDSIVTWLWGGTPTPLSW</sequence>
<evidence type="ECO:0000313" key="1">
    <source>
        <dbReference type="EnsemblPlants" id="AUR62042182-RA:cds"/>
    </source>
</evidence>
<organism evidence="1 2">
    <name type="scientific">Chenopodium quinoa</name>
    <name type="common">Quinoa</name>
    <dbReference type="NCBI Taxonomy" id="63459"/>
    <lineage>
        <taxon>Eukaryota</taxon>
        <taxon>Viridiplantae</taxon>
        <taxon>Streptophyta</taxon>
        <taxon>Embryophyta</taxon>
        <taxon>Tracheophyta</taxon>
        <taxon>Spermatophyta</taxon>
        <taxon>Magnoliopsida</taxon>
        <taxon>eudicotyledons</taxon>
        <taxon>Gunneridae</taxon>
        <taxon>Pentapetalae</taxon>
        <taxon>Caryophyllales</taxon>
        <taxon>Chenopodiaceae</taxon>
        <taxon>Chenopodioideae</taxon>
        <taxon>Atripliceae</taxon>
        <taxon>Chenopodium</taxon>
    </lineage>
</organism>
<dbReference type="AlphaFoldDB" id="A0A803N8J9"/>
<dbReference type="Gramene" id="AUR62042182-RA">
    <property type="protein sequence ID" value="AUR62042182-RA:cds"/>
    <property type="gene ID" value="AUR62042182"/>
</dbReference>